<protein>
    <submittedName>
        <fullName evidence="7">Predicted arabinose efflux permease, MFS family</fullName>
    </submittedName>
</protein>
<keyword evidence="8" id="KW-1185">Reference proteome</keyword>
<feature type="transmembrane region" description="Helical" evidence="6">
    <location>
        <begin position="319"/>
        <end position="339"/>
    </location>
</feature>
<proteinExistence type="predicted"/>
<dbReference type="Gene3D" id="1.20.1250.20">
    <property type="entry name" value="MFS general substrate transporter like domains"/>
    <property type="match status" value="1"/>
</dbReference>
<dbReference type="PANTHER" id="PTHR23513">
    <property type="entry name" value="INTEGRAL MEMBRANE EFFLUX PROTEIN-RELATED"/>
    <property type="match status" value="1"/>
</dbReference>
<dbReference type="PANTHER" id="PTHR23513:SF11">
    <property type="entry name" value="STAPHYLOFERRIN A TRANSPORTER"/>
    <property type="match status" value="1"/>
</dbReference>
<evidence type="ECO:0000313" key="7">
    <source>
        <dbReference type="EMBL" id="SFW88398.1"/>
    </source>
</evidence>
<feature type="transmembrane region" description="Helical" evidence="6">
    <location>
        <begin position="55"/>
        <end position="75"/>
    </location>
</feature>
<dbReference type="EMBL" id="FPJG01000006">
    <property type="protein sequence ID" value="SFW88398.1"/>
    <property type="molecule type" value="Genomic_DNA"/>
</dbReference>
<dbReference type="InterPro" id="IPR011701">
    <property type="entry name" value="MFS"/>
</dbReference>
<dbReference type="STRING" id="546364.SAMN04489730_6949"/>
<name>A0A1K1SVR9_9PSEU</name>
<dbReference type="Proteomes" id="UP000182740">
    <property type="component" value="Unassembled WGS sequence"/>
</dbReference>
<keyword evidence="5 6" id="KW-0472">Membrane</keyword>
<dbReference type="InterPro" id="IPR036259">
    <property type="entry name" value="MFS_trans_sf"/>
</dbReference>
<feature type="transmembrane region" description="Helical" evidence="6">
    <location>
        <begin position="262"/>
        <end position="282"/>
    </location>
</feature>
<evidence type="ECO:0000256" key="3">
    <source>
        <dbReference type="ARBA" id="ARBA00022692"/>
    </source>
</evidence>
<dbReference type="RefSeq" id="WP_084743098.1">
    <property type="nucleotide sequence ID" value="NZ_FPJG01000006.1"/>
</dbReference>
<evidence type="ECO:0000313" key="8">
    <source>
        <dbReference type="Proteomes" id="UP000182740"/>
    </source>
</evidence>
<evidence type="ECO:0000256" key="5">
    <source>
        <dbReference type="ARBA" id="ARBA00023136"/>
    </source>
</evidence>
<dbReference type="CDD" id="cd06173">
    <property type="entry name" value="MFS_MefA_like"/>
    <property type="match status" value="1"/>
</dbReference>
<comment type="subcellular location">
    <subcellularLocation>
        <location evidence="1">Cell membrane</location>
        <topology evidence="1">Multi-pass membrane protein</topology>
    </subcellularLocation>
</comment>
<dbReference type="SUPFAM" id="SSF103473">
    <property type="entry name" value="MFS general substrate transporter"/>
    <property type="match status" value="1"/>
</dbReference>
<dbReference type="AlphaFoldDB" id="A0A1K1SVR9"/>
<feature type="transmembrane region" description="Helical" evidence="6">
    <location>
        <begin position="234"/>
        <end position="256"/>
    </location>
</feature>
<gene>
    <name evidence="7" type="ORF">SAMN04489730_6949</name>
</gene>
<dbReference type="OrthoDB" id="3227279at2"/>
<feature type="transmembrane region" description="Helical" evidence="6">
    <location>
        <begin position="380"/>
        <end position="401"/>
    </location>
</feature>
<keyword evidence="2" id="KW-1003">Cell membrane</keyword>
<sequence length="422" mass="43239">MRDMPRPAGPATYRDVFGVGQFRVLWLAHVQSVLGDQLARVALSILVFDRTGSPAWAAITYAMTILPNLAGGALLSGLADRFPRRTVMVAADGLRAVLVAVMALPGQPVVVMVVLLAVVQVLYAPFTAARSAVLPAVLEGDRFVVGTAIMRTTDQLGHVAGFGAGAALVTALGTHTTLALDAATFAVSALLLSFGVQAHRPAADGLAARGAGTWWRTLRAGFTLVTGDRRLRALVGLACVSGFYVIPEGLAVPYAAQIHGDTLAVGLLLAANPVGAVAGMLVLKGMRPEWRLRLMGPLAVATCAVLAPTAWAPPLWVTVALWVANGLFSSYDMVANTTFVQIVPDSSRGQAIGLAVAAMLTAQGVGVVAGGLLAQAITPAMVIGLAGLGGTLAAVAASAAWRRAAPLLPRAGQERNASSAGA</sequence>
<dbReference type="Pfam" id="PF07690">
    <property type="entry name" value="MFS_1"/>
    <property type="match status" value="1"/>
</dbReference>
<feature type="transmembrane region" description="Helical" evidence="6">
    <location>
        <begin position="351"/>
        <end position="374"/>
    </location>
</feature>
<evidence type="ECO:0000256" key="1">
    <source>
        <dbReference type="ARBA" id="ARBA00004651"/>
    </source>
</evidence>
<dbReference type="GO" id="GO:0022857">
    <property type="term" value="F:transmembrane transporter activity"/>
    <property type="evidence" value="ECO:0007669"/>
    <property type="project" value="InterPro"/>
</dbReference>
<reference evidence="8" key="1">
    <citation type="submission" date="2016-11" db="EMBL/GenBank/DDBJ databases">
        <authorList>
            <person name="Varghese N."/>
            <person name="Submissions S."/>
        </authorList>
    </citation>
    <scope>NUCLEOTIDE SEQUENCE [LARGE SCALE GENOMIC DNA]</scope>
    <source>
        <strain evidence="8">DSM 44671</strain>
    </source>
</reference>
<dbReference type="GO" id="GO:0005886">
    <property type="term" value="C:plasma membrane"/>
    <property type="evidence" value="ECO:0007669"/>
    <property type="project" value="UniProtKB-SubCell"/>
</dbReference>
<evidence type="ECO:0000256" key="4">
    <source>
        <dbReference type="ARBA" id="ARBA00022989"/>
    </source>
</evidence>
<feature type="transmembrane region" description="Helical" evidence="6">
    <location>
        <begin position="294"/>
        <end position="313"/>
    </location>
</feature>
<evidence type="ECO:0000256" key="2">
    <source>
        <dbReference type="ARBA" id="ARBA00022475"/>
    </source>
</evidence>
<evidence type="ECO:0000256" key="6">
    <source>
        <dbReference type="SAM" id="Phobius"/>
    </source>
</evidence>
<keyword evidence="4 6" id="KW-1133">Transmembrane helix</keyword>
<keyword evidence="3 6" id="KW-0812">Transmembrane</keyword>
<accession>A0A1K1SVR9</accession>
<organism evidence="7 8">
    <name type="scientific">Amycolatopsis australiensis</name>
    <dbReference type="NCBI Taxonomy" id="546364"/>
    <lineage>
        <taxon>Bacteria</taxon>
        <taxon>Bacillati</taxon>
        <taxon>Actinomycetota</taxon>
        <taxon>Actinomycetes</taxon>
        <taxon>Pseudonocardiales</taxon>
        <taxon>Pseudonocardiaceae</taxon>
        <taxon>Amycolatopsis</taxon>
    </lineage>
</organism>